<dbReference type="GO" id="GO:1990450">
    <property type="term" value="F:linear polyubiquitin binding"/>
    <property type="evidence" value="ECO:0007669"/>
    <property type="project" value="TreeGrafter"/>
</dbReference>
<dbReference type="InterPro" id="IPR012337">
    <property type="entry name" value="RNaseH-like_sf"/>
</dbReference>
<dbReference type="GO" id="GO:0071797">
    <property type="term" value="C:LUBAC complex"/>
    <property type="evidence" value="ECO:0007669"/>
    <property type="project" value="InterPro"/>
</dbReference>
<dbReference type="Gene3D" id="3.30.420.10">
    <property type="entry name" value="Ribonuclease H-like superfamily/Ribonuclease H"/>
    <property type="match status" value="1"/>
</dbReference>
<accession>A0A6G0IJ04</accession>
<protein>
    <submittedName>
        <fullName evidence="2">E3 ubiquitin-protein ligase RNF31</fullName>
    </submittedName>
</protein>
<dbReference type="Gene3D" id="1.20.120.1750">
    <property type="match status" value="1"/>
</dbReference>
<dbReference type="Pfam" id="PF18701">
    <property type="entry name" value="DUF5641"/>
    <property type="match status" value="1"/>
</dbReference>
<comment type="caution">
    <text evidence="2">The sequence shown here is derived from an EMBL/GenBank/DDBJ whole genome shotgun (WGS) entry which is preliminary data.</text>
</comment>
<dbReference type="GO" id="GO:0061630">
    <property type="term" value="F:ubiquitin protein ligase activity"/>
    <property type="evidence" value="ECO:0007669"/>
    <property type="project" value="TreeGrafter"/>
</dbReference>
<evidence type="ECO:0000313" key="2">
    <source>
        <dbReference type="EMBL" id="KAE8291495.1"/>
    </source>
</evidence>
<dbReference type="Proteomes" id="UP000424527">
    <property type="component" value="Unassembled WGS sequence"/>
</dbReference>
<dbReference type="Pfam" id="PF22191">
    <property type="entry name" value="IBR_1"/>
    <property type="match status" value="1"/>
</dbReference>
<dbReference type="Pfam" id="PF18091">
    <property type="entry name" value="E3_UbLigase_RBR"/>
    <property type="match status" value="1"/>
</dbReference>
<dbReference type="GO" id="GO:0097039">
    <property type="term" value="P:protein linear polyubiquitination"/>
    <property type="evidence" value="ECO:0007669"/>
    <property type="project" value="TreeGrafter"/>
</dbReference>
<dbReference type="EMBL" id="REGW02000010">
    <property type="protein sequence ID" value="KAE8291495.1"/>
    <property type="molecule type" value="Genomic_DNA"/>
</dbReference>
<dbReference type="InterPro" id="IPR036397">
    <property type="entry name" value="RNaseH_sf"/>
</dbReference>
<dbReference type="InterPro" id="IPR047542">
    <property type="entry name" value="Rcat_RBR_RNF31-like"/>
</dbReference>
<dbReference type="InterPro" id="IPR026254">
    <property type="entry name" value="RNF31-like"/>
</dbReference>
<dbReference type="PANTHER" id="PTHR16004:SF5">
    <property type="entry name" value="E3 UBIQUITIN-PROTEIN LIGASE RNF31"/>
    <property type="match status" value="1"/>
</dbReference>
<dbReference type="PROSITE" id="PS50994">
    <property type="entry name" value="INTEGRASE"/>
    <property type="match status" value="1"/>
</dbReference>
<dbReference type="InterPro" id="IPR001584">
    <property type="entry name" value="Integrase_cat-core"/>
</dbReference>
<dbReference type="SUPFAM" id="SSF53098">
    <property type="entry name" value="Ribonuclease H-like"/>
    <property type="match status" value="1"/>
</dbReference>
<dbReference type="AlphaFoldDB" id="A0A6G0IJ04"/>
<gene>
    <name evidence="2" type="ORF">D5F01_LYC11103</name>
</gene>
<name>A0A6G0IJ04_LARCR</name>
<dbReference type="GO" id="GO:0015074">
    <property type="term" value="P:DNA integration"/>
    <property type="evidence" value="ECO:0007669"/>
    <property type="project" value="InterPro"/>
</dbReference>
<dbReference type="GO" id="GO:0070530">
    <property type="term" value="F:K63-linked polyubiquitin modification-dependent protein binding"/>
    <property type="evidence" value="ECO:0007669"/>
    <property type="project" value="TreeGrafter"/>
</dbReference>
<dbReference type="GO" id="GO:0008270">
    <property type="term" value="F:zinc ion binding"/>
    <property type="evidence" value="ECO:0007669"/>
    <property type="project" value="InterPro"/>
</dbReference>
<reference evidence="2 3" key="1">
    <citation type="submission" date="2019-07" db="EMBL/GenBank/DDBJ databases">
        <title>Chromosome genome assembly for large yellow croaker.</title>
        <authorList>
            <person name="Xiao S."/>
        </authorList>
    </citation>
    <scope>NUCLEOTIDE SEQUENCE [LARGE SCALE GENOMIC DNA]</scope>
    <source>
        <strain evidence="2">JMULYC20181020</strain>
        <tissue evidence="2">Muscle</tissue>
    </source>
</reference>
<keyword evidence="3" id="KW-1185">Reference proteome</keyword>
<dbReference type="GO" id="GO:0036435">
    <property type="term" value="F:K48-linked polyubiquitin modification-dependent protein binding"/>
    <property type="evidence" value="ECO:0007669"/>
    <property type="project" value="TreeGrafter"/>
</dbReference>
<evidence type="ECO:0000259" key="1">
    <source>
        <dbReference type="PROSITE" id="PS50994"/>
    </source>
</evidence>
<dbReference type="PANTHER" id="PTHR16004">
    <property type="entry name" value="RING FINGER PROTEIN 31-RELATED"/>
    <property type="match status" value="1"/>
</dbReference>
<proteinExistence type="predicted"/>
<dbReference type="GO" id="GO:0003676">
    <property type="term" value="F:nucleic acid binding"/>
    <property type="evidence" value="ECO:0007669"/>
    <property type="project" value="InterPro"/>
</dbReference>
<sequence>MESPRWRAQSVNPKMADLPPARLRLHQPAFYSTGIDCFGPMQVKVGRQDEKRWGLLFKCLTTRAVHIEVLSSINTDSFLMALRRFISRHGKPAELLSDQGTNFRGGDRELQEAFQTLHPSLQAQLAEYQIKFRFNPPSAPHFGEIRSIKAALTATLGSQVVSGEVLTTVLIEIEGILNSKPIGYVSSDVADSDPVTPNLLLMGRLDPSLPQAVYHDSELLSHRQWRACQVLSDRFWVRFLRHYLPTLQTRSKWQSDTSPLQLDTIVMIVDPQLPRASWPIGKISNVIHGADGLIRTAEVKVQDRTYIRPWESQHAGLSCEQYQSWKRENDPEYQRQGLAGYLRDNGITCPNCRFQYALSKGGCMHFCCSQCRYQFCSGCNNPFHTTCAVDECSVSGLHAHHPRDCLFYLRDWEPSRLQALLQNNGMAFNTEPPPGTQAGLCGVIEQKDEGGQQPDSACGAQTQPGHAGLCEKHYREYLVSLINSHSIDPAPLYSSNELLLACRRYKVDDSRRDEEDAFTYYSRLLEKLMDEVPLGDKVPRKK</sequence>
<dbReference type="InterPro" id="IPR041031">
    <property type="entry name" value="RNF31_C"/>
</dbReference>
<feature type="domain" description="Integrase catalytic" evidence="1">
    <location>
        <begin position="24"/>
        <end position="205"/>
    </location>
</feature>
<dbReference type="CDD" id="cd20351">
    <property type="entry name" value="Rcat_RBR_HOIP"/>
    <property type="match status" value="1"/>
</dbReference>
<evidence type="ECO:0000313" key="3">
    <source>
        <dbReference type="Proteomes" id="UP000424527"/>
    </source>
</evidence>
<dbReference type="InterPro" id="IPR040676">
    <property type="entry name" value="DUF5641"/>
</dbReference>
<organism evidence="2 3">
    <name type="scientific">Larimichthys crocea</name>
    <name type="common">Large yellow croaker</name>
    <name type="synonym">Pseudosciaena crocea</name>
    <dbReference type="NCBI Taxonomy" id="215358"/>
    <lineage>
        <taxon>Eukaryota</taxon>
        <taxon>Metazoa</taxon>
        <taxon>Chordata</taxon>
        <taxon>Craniata</taxon>
        <taxon>Vertebrata</taxon>
        <taxon>Euteleostomi</taxon>
        <taxon>Actinopterygii</taxon>
        <taxon>Neopterygii</taxon>
        <taxon>Teleostei</taxon>
        <taxon>Neoteleostei</taxon>
        <taxon>Acanthomorphata</taxon>
        <taxon>Eupercaria</taxon>
        <taxon>Sciaenidae</taxon>
        <taxon>Larimichthys</taxon>
    </lineage>
</organism>
<dbReference type="SUPFAM" id="SSF57850">
    <property type="entry name" value="RING/U-box"/>
    <property type="match status" value="1"/>
</dbReference>